<dbReference type="GO" id="GO:0051287">
    <property type="term" value="F:NAD binding"/>
    <property type="evidence" value="ECO:0007669"/>
    <property type="project" value="InterPro"/>
</dbReference>
<dbReference type="InterPro" id="IPR006140">
    <property type="entry name" value="D-isomer_DH_NAD-bd"/>
</dbReference>
<keyword evidence="2" id="KW-0520">NAD</keyword>
<evidence type="ECO:0000313" key="5">
    <source>
        <dbReference type="Proteomes" id="UP000438182"/>
    </source>
</evidence>
<dbReference type="PANTHER" id="PTHR10996:SF178">
    <property type="entry name" value="2-HYDROXYACID DEHYDROGENASE YGL185C-RELATED"/>
    <property type="match status" value="1"/>
</dbReference>
<dbReference type="Proteomes" id="UP000438182">
    <property type="component" value="Unassembled WGS sequence"/>
</dbReference>
<organism evidence="4 5">
    <name type="scientific">Agromyces seonyuensis</name>
    <dbReference type="NCBI Taxonomy" id="2662446"/>
    <lineage>
        <taxon>Bacteria</taxon>
        <taxon>Bacillati</taxon>
        <taxon>Actinomycetota</taxon>
        <taxon>Actinomycetes</taxon>
        <taxon>Micrococcales</taxon>
        <taxon>Microbacteriaceae</taxon>
        <taxon>Agromyces</taxon>
    </lineage>
</organism>
<dbReference type="Pfam" id="PF02826">
    <property type="entry name" value="2-Hacid_dh_C"/>
    <property type="match status" value="1"/>
</dbReference>
<dbReference type="InterPro" id="IPR036291">
    <property type="entry name" value="NAD(P)-bd_dom_sf"/>
</dbReference>
<dbReference type="EMBL" id="WSTA01000029">
    <property type="protein sequence ID" value="MWB98551.1"/>
    <property type="molecule type" value="Genomic_DNA"/>
</dbReference>
<dbReference type="PROSITE" id="PS00671">
    <property type="entry name" value="D_2_HYDROXYACID_DH_3"/>
    <property type="match status" value="1"/>
</dbReference>
<reference evidence="4 5" key="1">
    <citation type="submission" date="2019-12" db="EMBL/GenBank/DDBJ databases">
        <authorList>
            <person name="Kim Y.S."/>
        </authorList>
    </citation>
    <scope>NUCLEOTIDE SEQUENCE [LARGE SCALE GENOMIC DNA]</scope>
    <source>
        <strain evidence="4 5">MMS17-SY077</strain>
    </source>
</reference>
<dbReference type="GO" id="GO:0016618">
    <property type="term" value="F:hydroxypyruvate reductase [NAD(P)H] activity"/>
    <property type="evidence" value="ECO:0007669"/>
    <property type="project" value="TreeGrafter"/>
</dbReference>
<dbReference type="AlphaFoldDB" id="A0A6I4NWK2"/>
<dbReference type="GO" id="GO:0030267">
    <property type="term" value="F:glyoxylate reductase (NADPH) activity"/>
    <property type="evidence" value="ECO:0007669"/>
    <property type="project" value="TreeGrafter"/>
</dbReference>
<keyword evidence="1" id="KW-0560">Oxidoreductase</keyword>
<protein>
    <submittedName>
        <fullName evidence="4">Hydroxyacid dehydrogenase</fullName>
    </submittedName>
</protein>
<evidence type="ECO:0000256" key="2">
    <source>
        <dbReference type="ARBA" id="ARBA00023027"/>
    </source>
</evidence>
<dbReference type="InterPro" id="IPR050223">
    <property type="entry name" value="D-isomer_2-hydroxyacid_DH"/>
</dbReference>
<keyword evidence="5" id="KW-1185">Reference proteome</keyword>
<dbReference type="InterPro" id="IPR029753">
    <property type="entry name" value="D-isomer_DH_CS"/>
</dbReference>
<dbReference type="SUPFAM" id="SSF51735">
    <property type="entry name" value="NAD(P)-binding Rossmann-fold domains"/>
    <property type="match status" value="1"/>
</dbReference>
<dbReference type="Gene3D" id="3.40.50.720">
    <property type="entry name" value="NAD(P)-binding Rossmann-like Domain"/>
    <property type="match status" value="2"/>
</dbReference>
<dbReference type="SUPFAM" id="SSF52283">
    <property type="entry name" value="Formate/glycerate dehydrogenase catalytic domain-like"/>
    <property type="match status" value="1"/>
</dbReference>
<evidence type="ECO:0000256" key="1">
    <source>
        <dbReference type="ARBA" id="ARBA00023002"/>
    </source>
</evidence>
<dbReference type="GO" id="GO:0005829">
    <property type="term" value="C:cytosol"/>
    <property type="evidence" value="ECO:0007669"/>
    <property type="project" value="TreeGrafter"/>
</dbReference>
<name>A0A6I4NWK2_9MICO</name>
<comment type="caution">
    <text evidence="4">The sequence shown here is derived from an EMBL/GenBank/DDBJ whole genome shotgun (WGS) entry which is preliminary data.</text>
</comment>
<accession>A0A6I4NWK2</accession>
<sequence>MRARLAARLPDAVLEVRTPAQLAGAPEAFDLLVLPYLGPASAVAGLAGSGIRLVQAQTLGYDGIAAHLPDGITFCNAVGVHEASTAELVLALVLAAQRGIPAAVRDAAAGSWRHERRPGLAGRRVLLVGVGGVGREVQRRLEPFDVELVLAGRTARPGVLGADDLLGALPGADIVVVAVPLGPETTGLVDARFLAAMKPGALLVNVARGPVVDTDALVEAVRAGRVRAALDVTDPEPLPPGHPLWELPGVLITPHLGGDTAAMDARIDDVIVEQVRRLAAGEPPANAVLGPALLA</sequence>
<proteinExistence type="predicted"/>
<dbReference type="PANTHER" id="PTHR10996">
    <property type="entry name" value="2-HYDROXYACID DEHYDROGENASE-RELATED"/>
    <property type="match status" value="1"/>
</dbReference>
<feature type="domain" description="D-isomer specific 2-hydroxyacid dehydrogenase NAD-binding" evidence="3">
    <location>
        <begin position="90"/>
        <end position="257"/>
    </location>
</feature>
<evidence type="ECO:0000313" key="4">
    <source>
        <dbReference type="EMBL" id="MWB98551.1"/>
    </source>
</evidence>
<evidence type="ECO:0000259" key="3">
    <source>
        <dbReference type="Pfam" id="PF02826"/>
    </source>
</evidence>
<gene>
    <name evidence="4" type="ORF">GB864_08320</name>
</gene>